<comment type="caution">
    <text evidence="1">The sequence shown here is derived from an EMBL/GenBank/DDBJ whole genome shotgun (WGS) entry which is preliminary data.</text>
</comment>
<dbReference type="Proteomes" id="UP000017938">
    <property type="component" value="Unassembled WGS sequence"/>
</dbReference>
<name>R6TRL6_9BACT</name>
<proteinExistence type="predicted"/>
<evidence type="ECO:0000313" key="2">
    <source>
        <dbReference type="Proteomes" id="UP000017938"/>
    </source>
</evidence>
<reference evidence="1" key="1">
    <citation type="submission" date="2012-11" db="EMBL/GenBank/DDBJ databases">
        <title>Dependencies among metagenomic species, viruses, plasmids and units of genetic variation.</title>
        <authorList>
            <person name="Nielsen H.B."/>
            <person name="Almeida M."/>
            <person name="Juncker A.S."/>
            <person name="Rasmussen S."/>
            <person name="Li J."/>
            <person name="Sunagawa S."/>
            <person name="Plichta D."/>
            <person name="Gautier L."/>
            <person name="Le Chatelier E."/>
            <person name="Peletier E."/>
            <person name="Bonde I."/>
            <person name="Nielsen T."/>
            <person name="Manichanh C."/>
            <person name="Arumugam M."/>
            <person name="Batto J."/>
            <person name="Santos M.B.Q.D."/>
            <person name="Blom N."/>
            <person name="Borruel N."/>
            <person name="Burgdorf K.S."/>
            <person name="Boumezbeur F."/>
            <person name="Casellas F."/>
            <person name="Dore J."/>
            <person name="Guarner F."/>
            <person name="Hansen T."/>
            <person name="Hildebrand F."/>
            <person name="Kaas R.S."/>
            <person name="Kennedy S."/>
            <person name="Kristiansen K."/>
            <person name="Kultima J.R."/>
            <person name="Leonard P."/>
            <person name="Levenez F."/>
            <person name="Lund O."/>
            <person name="Moumen B."/>
            <person name="Le Paslier D."/>
            <person name="Pons N."/>
            <person name="Pedersen O."/>
            <person name="Prifti E."/>
            <person name="Qin J."/>
            <person name="Raes J."/>
            <person name="Tap J."/>
            <person name="Tims S."/>
            <person name="Ussery D.W."/>
            <person name="Yamada T."/>
            <person name="MetaHit consortium"/>
            <person name="Renault P."/>
            <person name="Sicheritz-Ponten T."/>
            <person name="Bork P."/>
            <person name="Wang J."/>
            <person name="Brunak S."/>
            <person name="Ehrlich S.D."/>
        </authorList>
    </citation>
    <scope>NUCLEOTIDE SEQUENCE [LARGE SCALE GENOMIC DNA]</scope>
</reference>
<dbReference type="AlphaFoldDB" id="R6TRL6"/>
<evidence type="ECO:0000313" key="1">
    <source>
        <dbReference type="EMBL" id="CDC76058.1"/>
    </source>
</evidence>
<gene>
    <name evidence="1" type="ORF">BN580_02030</name>
</gene>
<sequence>MLCLEVAAPVDGVLEGDSAFFENLYSLGIGDSCEVAPDDVVKPVKQRGVDEFIEQLKLTGAFLHDIRNDVFKHRFDKLHVVVKVGECDLRLHHPELSRMAGSVGLFGAEGRTEGVDLGERQRICLGIELTGDGEICRLAEEILRIIDLSVRGAREAVGVERGHPEHFARTLAVASGDYRSVDIDEVSLLKELMDGISGDRAYPEHRLVLVCPRPEVGNCAEKFIGMTLFLKRIIGGGGPRDLDFRSLQLKCLLCSGRQLEYSLHCDRRADILLCDLFIVAELFSLKHHLKAGKRASVIQVDEAEIVVCPDCAAPAGNGDFFTGTAFR</sequence>
<organism evidence="1 2">
    <name type="scientific">Candidatus Colimorpha enterica</name>
    <dbReference type="NCBI Taxonomy" id="3083063"/>
    <lineage>
        <taxon>Bacteria</taxon>
        <taxon>Pseudomonadati</taxon>
        <taxon>Bacteroidota</taxon>
        <taxon>Bacteroidia</taxon>
        <taxon>Bacteroidales</taxon>
        <taxon>Candidatus Colimorpha</taxon>
    </lineage>
</organism>
<protein>
    <submittedName>
        <fullName evidence="1">Uncharacterized protein</fullName>
    </submittedName>
</protein>
<dbReference type="EMBL" id="CBFW010000340">
    <property type="protein sequence ID" value="CDC76058.1"/>
    <property type="molecule type" value="Genomic_DNA"/>
</dbReference>
<accession>R6TRL6</accession>